<proteinExistence type="inferred from homology"/>
<dbReference type="InterPro" id="IPR051122">
    <property type="entry name" value="SDR_DHRS6-like"/>
</dbReference>
<dbReference type="InterPro" id="IPR002347">
    <property type="entry name" value="SDR_fam"/>
</dbReference>
<keyword evidence="4" id="KW-1185">Reference proteome</keyword>
<evidence type="ECO:0000313" key="4">
    <source>
        <dbReference type="Proteomes" id="UP000606194"/>
    </source>
</evidence>
<protein>
    <submittedName>
        <fullName evidence="3">3-oxoacyl-ACP reductase</fullName>
    </submittedName>
</protein>
<dbReference type="Pfam" id="PF13561">
    <property type="entry name" value="adh_short_C2"/>
    <property type="match status" value="1"/>
</dbReference>
<organism evidence="3 4">
    <name type="scientific">Streptomyces humidus</name>
    <dbReference type="NCBI Taxonomy" id="52259"/>
    <lineage>
        <taxon>Bacteria</taxon>
        <taxon>Bacillati</taxon>
        <taxon>Actinomycetota</taxon>
        <taxon>Actinomycetes</taxon>
        <taxon>Kitasatosporales</taxon>
        <taxon>Streptomycetaceae</taxon>
        <taxon>Streptomyces</taxon>
    </lineage>
</organism>
<dbReference type="AlphaFoldDB" id="A0A918L3C2"/>
<dbReference type="PANTHER" id="PTHR43477">
    <property type="entry name" value="DIHYDROANTICAPSIN 7-DEHYDROGENASE"/>
    <property type="match status" value="1"/>
</dbReference>
<dbReference type="Gene3D" id="3.40.50.720">
    <property type="entry name" value="NAD(P)-binding Rossmann-like Domain"/>
    <property type="match status" value="1"/>
</dbReference>
<comment type="caution">
    <text evidence="3">The sequence shown here is derived from an EMBL/GenBank/DDBJ whole genome shotgun (WGS) entry which is preliminary data.</text>
</comment>
<comment type="similarity">
    <text evidence="1">Belongs to the short-chain dehydrogenases/reductases (SDR) family.</text>
</comment>
<keyword evidence="2" id="KW-0560">Oxidoreductase</keyword>
<sequence length="265" mass="27410">MDLQLADKRVLVTGASKGIGLAIVRAFLAEGASVTAVSRRSTPELEETGATFVAADLSEADVPSRVIETVLAADPRLDILVNNVGGGDLPEGSLGDTLDGGDSVWQYALNLNFSTPVRVTRAALPALAEARGTIVTISSDSARRVGAPGSDPMPYAVAKAALTKFSRELAERVAPQGIRVNTVSPGVTRTNSIAGKDGYMSQVARAIGVDHADLLQNLPTDRGLLTNSLVEPDEVARAVLLLASPTMPSTTGGNWAIDAGSVKVV</sequence>
<dbReference type="PRINTS" id="PR00081">
    <property type="entry name" value="GDHRDH"/>
</dbReference>
<reference evidence="3" key="1">
    <citation type="journal article" date="2014" name="Int. J. Syst. Evol. Microbiol.">
        <title>Complete genome sequence of Corynebacterium casei LMG S-19264T (=DSM 44701T), isolated from a smear-ripened cheese.</title>
        <authorList>
            <consortium name="US DOE Joint Genome Institute (JGI-PGF)"/>
            <person name="Walter F."/>
            <person name="Albersmeier A."/>
            <person name="Kalinowski J."/>
            <person name="Ruckert C."/>
        </authorList>
    </citation>
    <scope>NUCLEOTIDE SEQUENCE</scope>
    <source>
        <strain evidence="3">JCM 4386</strain>
    </source>
</reference>
<name>A0A918L3C2_9ACTN</name>
<evidence type="ECO:0000313" key="3">
    <source>
        <dbReference type="EMBL" id="GGR89932.1"/>
    </source>
</evidence>
<dbReference type="InterPro" id="IPR036291">
    <property type="entry name" value="NAD(P)-bd_dom_sf"/>
</dbReference>
<gene>
    <name evidence="3" type="primary">fabG</name>
    <name evidence="3" type="ORF">GCM10010269_31320</name>
</gene>
<dbReference type="SUPFAM" id="SSF51735">
    <property type="entry name" value="NAD(P)-binding Rossmann-fold domains"/>
    <property type="match status" value="1"/>
</dbReference>
<evidence type="ECO:0000256" key="1">
    <source>
        <dbReference type="ARBA" id="ARBA00006484"/>
    </source>
</evidence>
<dbReference type="EMBL" id="BMTL01000011">
    <property type="protein sequence ID" value="GGR89932.1"/>
    <property type="molecule type" value="Genomic_DNA"/>
</dbReference>
<dbReference type="Proteomes" id="UP000606194">
    <property type="component" value="Unassembled WGS sequence"/>
</dbReference>
<evidence type="ECO:0000256" key="2">
    <source>
        <dbReference type="ARBA" id="ARBA00023002"/>
    </source>
</evidence>
<dbReference type="RefSeq" id="WP_190149857.1">
    <property type="nucleotide sequence ID" value="NZ_BMTL01000011.1"/>
</dbReference>
<accession>A0A918L3C2</accession>
<reference evidence="3" key="2">
    <citation type="submission" date="2020-09" db="EMBL/GenBank/DDBJ databases">
        <authorList>
            <person name="Sun Q."/>
            <person name="Ohkuma M."/>
        </authorList>
    </citation>
    <scope>NUCLEOTIDE SEQUENCE</scope>
    <source>
        <strain evidence="3">JCM 4386</strain>
    </source>
</reference>
<dbReference type="GO" id="GO:0016491">
    <property type="term" value="F:oxidoreductase activity"/>
    <property type="evidence" value="ECO:0007669"/>
    <property type="project" value="UniProtKB-KW"/>
</dbReference>
<dbReference type="PRINTS" id="PR00080">
    <property type="entry name" value="SDRFAMILY"/>
</dbReference>
<dbReference type="CDD" id="cd05233">
    <property type="entry name" value="SDR_c"/>
    <property type="match status" value="1"/>
</dbReference>
<dbReference type="PANTHER" id="PTHR43477:SF1">
    <property type="entry name" value="DIHYDROANTICAPSIN 7-DEHYDROGENASE"/>
    <property type="match status" value="1"/>
</dbReference>